<dbReference type="EMBL" id="BSYO01000012">
    <property type="protein sequence ID" value="GMH12966.1"/>
    <property type="molecule type" value="Genomic_DNA"/>
</dbReference>
<evidence type="ECO:0000313" key="1">
    <source>
        <dbReference type="EMBL" id="GMH12966.1"/>
    </source>
</evidence>
<gene>
    <name evidence="1" type="ORF">Nepgr_014807</name>
</gene>
<reference evidence="1" key="1">
    <citation type="submission" date="2023-05" db="EMBL/GenBank/DDBJ databases">
        <title>Nepenthes gracilis genome sequencing.</title>
        <authorList>
            <person name="Fukushima K."/>
        </authorList>
    </citation>
    <scope>NUCLEOTIDE SEQUENCE</scope>
    <source>
        <strain evidence="1">SING2019-196</strain>
    </source>
</reference>
<name>A0AAD3SLV9_NEPGR</name>
<comment type="caution">
    <text evidence="1">The sequence shown here is derived from an EMBL/GenBank/DDBJ whole genome shotgun (WGS) entry which is preliminary data.</text>
</comment>
<keyword evidence="2" id="KW-1185">Reference proteome</keyword>
<dbReference type="Proteomes" id="UP001279734">
    <property type="component" value="Unassembled WGS sequence"/>
</dbReference>
<sequence>MPINASRISLAAWPGKTTHIGQLHQGQNPSDAANLQHQCSKLASNKPPTAQGIPGFSLTGEIHHQTRHQQTAAAPGGAKPV</sequence>
<evidence type="ECO:0000313" key="2">
    <source>
        <dbReference type="Proteomes" id="UP001279734"/>
    </source>
</evidence>
<dbReference type="AlphaFoldDB" id="A0AAD3SLV9"/>
<protein>
    <submittedName>
        <fullName evidence="1">Uncharacterized protein</fullName>
    </submittedName>
</protein>
<organism evidence="1 2">
    <name type="scientific">Nepenthes gracilis</name>
    <name type="common">Slender pitcher plant</name>
    <dbReference type="NCBI Taxonomy" id="150966"/>
    <lineage>
        <taxon>Eukaryota</taxon>
        <taxon>Viridiplantae</taxon>
        <taxon>Streptophyta</taxon>
        <taxon>Embryophyta</taxon>
        <taxon>Tracheophyta</taxon>
        <taxon>Spermatophyta</taxon>
        <taxon>Magnoliopsida</taxon>
        <taxon>eudicotyledons</taxon>
        <taxon>Gunneridae</taxon>
        <taxon>Pentapetalae</taxon>
        <taxon>Caryophyllales</taxon>
        <taxon>Nepenthaceae</taxon>
        <taxon>Nepenthes</taxon>
    </lineage>
</organism>
<proteinExistence type="predicted"/>
<accession>A0AAD3SLV9</accession>